<sequence length="1140" mass="127230">MSESIYQSLDYLSPQGLQAAAWLYGVQTPSPAKARILELGCGNGANLRPFALAYPNSQAVGIDLNGGDIADGERWLARQPLPNLTLAEMDLPTLLASELGAFDYIVVRGVFSLVSGESRTALLAFCQRHLSPQGVACFGYNTYPGWKSAEVLQDALQVHLSLAKTPEAQNASARAMLIYMSLGLDNDNPLQAALREFIDQAKALSDVDLALNYYQGLNQPCYLMDFLTLANESGLAWVGDAQPYTELAEYYSDNVAQLHQTICPYEHKLLKQQYLDFAVGRKHRYSLLVARTRAAEILPVPDLARLADFHWAGNFRRYITEKDISAGHFLTDERSTFTSQDALANNLLDIMGDAWPNSVSLDQLVYNSRPPEEESPDHQAAVLKSLGFLFGKGVLGLHVCLNTSIYNRQPASSLALLPGVITDHRLYSEADAVCRYVNFWYEHRAFTLDEGESASLPFIGQKGGAPSHTDYPLMTRLRDYGLLWGCATAWRSYLQQSIAVLARDRALEYIPALLFYSTKYEDGGALLATDIASASGKVVKNGDFVSLPKNQYAQLQDLIAQGAFVQARKIAQQLVDSQPHNANAWNAMVNVCVETRDQDGALHALLQALSLNPLYWDVYEVLSTVQYHLNHMVYADNLIRKMLRVSPRRRASWQLLASIYGNKRNFSKAEKCSRKALMIEPEHQGVLNNLGHYLDGQGRQAEALEYFQKVVGINPEATHLYSNMLFTMLHVASLSPEEILLAHRRYGEVVERMVGRTSISLPLNNSKDPSRPLRIGFVSADLRDHPVTNFLEPIWRHIDRDAFSLYAYANSEIYDGKSQELHALSASWAKVCNLSDIELAQQIHRDGIDILFDLSGHTKGNRLPVFAYKPAPIQIGWIGYPGTTGLTAMDYWFCNNNFADPGILDDQFTEKLIYLPSTQIFEPVKESPEINPLPALSNGYLTFGNFNRLNKINDDVYALWAKILVALPSARMLIGAVDDLDMETEIREKMADYGVKPEQLLFQKRTSMGEYLKLHHNVDILLDTFPYSGGTTTNHAAWMGVPTLTLAGKTAASRQGVSGGKTWGLDEFIAYSPDEYVRKALGWANDLTRLSQIRAGMRKRASGNKQSRAITPATYFEEALRTAWKIYCNGEEPKSFSIKE</sequence>
<keyword evidence="4" id="KW-0328">Glycosyltransferase</keyword>
<comment type="similarity">
    <text evidence="2">Belongs to the glycosyltransferase 41 family. O-GlcNAc transferase subfamily.</text>
</comment>
<dbReference type="InterPro" id="IPR029063">
    <property type="entry name" value="SAM-dependent_MTases_sf"/>
</dbReference>
<dbReference type="PANTHER" id="PTHR44835">
    <property type="entry name" value="UDP-N-ACETYLGLUCOSAMINE--PEPTIDE N-ACETYLGLUCOSAMINYLTRANSFERASE SPINDLY-RELATED"/>
    <property type="match status" value="1"/>
</dbReference>
<evidence type="ECO:0000313" key="13">
    <source>
        <dbReference type="Proteomes" id="UP001309705"/>
    </source>
</evidence>
<dbReference type="InterPro" id="IPR041698">
    <property type="entry name" value="Methyltransf_25"/>
</dbReference>
<evidence type="ECO:0000313" key="12">
    <source>
        <dbReference type="EMBL" id="MEC5344869.1"/>
    </source>
</evidence>
<evidence type="ECO:0000256" key="8">
    <source>
        <dbReference type="PROSITE-ProRule" id="PRU00339"/>
    </source>
</evidence>
<accession>A0ABU6JX60</accession>
<protein>
    <recommendedName>
        <fullName evidence="3">protein O-GlcNAc transferase</fullName>
        <ecNumber evidence="3">2.4.1.255</ecNumber>
    </recommendedName>
</protein>
<comment type="pathway">
    <text evidence="1">Protein modification; protein glycosylation.</text>
</comment>
<dbReference type="InterPro" id="IPR019734">
    <property type="entry name" value="TPR_rpt"/>
</dbReference>
<dbReference type="InterPro" id="IPR018773">
    <property type="entry name" value="MeTrfase_reg_dom_prd"/>
</dbReference>
<dbReference type="Proteomes" id="UP001309705">
    <property type="component" value="Unassembled WGS sequence"/>
</dbReference>
<evidence type="ECO:0000256" key="7">
    <source>
        <dbReference type="ARBA" id="ARBA00022803"/>
    </source>
</evidence>
<dbReference type="RefSeq" id="WP_327619622.1">
    <property type="nucleotide sequence ID" value="NZ_JAYWTM010000029.1"/>
</dbReference>
<keyword evidence="13" id="KW-1185">Reference proteome</keyword>
<dbReference type="EMBL" id="JAYWTM010000029">
    <property type="protein sequence ID" value="MEC5344869.1"/>
    <property type="molecule type" value="Genomic_DNA"/>
</dbReference>
<dbReference type="PANTHER" id="PTHR44835:SF1">
    <property type="entry name" value="PROTEIN O-GLCNAC TRANSFERASE"/>
    <property type="match status" value="1"/>
</dbReference>
<evidence type="ECO:0000256" key="4">
    <source>
        <dbReference type="ARBA" id="ARBA00022676"/>
    </source>
</evidence>
<dbReference type="SMART" id="SM00028">
    <property type="entry name" value="TPR"/>
    <property type="match status" value="3"/>
</dbReference>
<gene>
    <name evidence="12" type="ORF">VSX58_19930</name>
</gene>
<feature type="domain" description="O-GlcNAc transferase C-terminal" evidence="11">
    <location>
        <begin position="937"/>
        <end position="1100"/>
    </location>
</feature>
<dbReference type="Gene3D" id="3.40.50.150">
    <property type="entry name" value="Vaccinia Virus protein VP39"/>
    <property type="match status" value="1"/>
</dbReference>
<feature type="domain" description="Methyltransferase regulatory" evidence="9">
    <location>
        <begin position="209"/>
        <end position="289"/>
    </location>
</feature>
<feature type="repeat" description="TPR" evidence="8">
    <location>
        <begin position="650"/>
        <end position="683"/>
    </location>
</feature>
<dbReference type="Gene3D" id="3.40.50.2000">
    <property type="entry name" value="Glycogen Phosphorylase B"/>
    <property type="match status" value="1"/>
</dbReference>
<reference evidence="12 13" key="1">
    <citation type="journal article" date="2017" name="Int. J. Syst. Evol. Microbiol.">
        <title>Brenneria populi subsp. brevivirga subsp. nov. isolated from symptomatic bark of Populus x euramericana canker, and description of Brenneria populi subsp. populi subsp. nov.</title>
        <authorList>
            <person name="Zheng M.H."/>
            <person name="Piao C.G."/>
            <person name="Xue H."/>
            <person name="Guo M.W."/>
            <person name="Li Y."/>
        </authorList>
    </citation>
    <scope>NUCLEOTIDE SEQUENCE [LARGE SCALE GENOMIC DNA]</scope>
    <source>
        <strain evidence="12 13">D9-5</strain>
    </source>
</reference>
<evidence type="ECO:0000259" key="11">
    <source>
        <dbReference type="Pfam" id="PF13844"/>
    </source>
</evidence>
<evidence type="ECO:0000256" key="2">
    <source>
        <dbReference type="ARBA" id="ARBA00005386"/>
    </source>
</evidence>
<evidence type="ECO:0000256" key="5">
    <source>
        <dbReference type="ARBA" id="ARBA00022679"/>
    </source>
</evidence>
<dbReference type="Gene3D" id="1.25.40.10">
    <property type="entry name" value="Tetratricopeptide repeat domain"/>
    <property type="match status" value="1"/>
</dbReference>
<feature type="repeat" description="TPR" evidence="8">
    <location>
        <begin position="684"/>
        <end position="717"/>
    </location>
</feature>
<feature type="domain" description="O-GlcNAc transferase C-terminal" evidence="11">
    <location>
        <begin position="760"/>
        <end position="919"/>
    </location>
</feature>
<proteinExistence type="inferred from homology"/>
<keyword evidence="6" id="KW-0677">Repeat</keyword>
<comment type="caution">
    <text evidence="12">The sequence shown here is derived from an EMBL/GenBank/DDBJ whole genome shotgun (WGS) entry which is preliminary data.</text>
</comment>
<feature type="domain" description="Methyltransferase" evidence="10">
    <location>
        <begin position="36"/>
        <end position="134"/>
    </location>
</feature>
<dbReference type="Gene3D" id="3.40.50.11380">
    <property type="match status" value="1"/>
</dbReference>
<dbReference type="InterPro" id="IPR011990">
    <property type="entry name" value="TPR-like_helical_dom_sf"/>
</dbReference>
<dbReference type="PROSITE" id="PS50005">
    <property type="entry name" value="TPR"/>
    <property type="match status" value="2"/>
</dbReference>
<dbReference type="CDD" id="cd02440">
    <property type="entry name" value="AdoMet_MTases"/>
    <property type="match status" value="1"/>
</dbReference>
<dbReference type="Pfam" id="PF10119">
    <property type="entry name" value="MethyTransf_Reg"/>
    <property type="match status" value="1"/>
</dbReference>
<evidence type="ECO:0000256" key="6">
    <source>
        <dbReference type="ARBA" id="ARBA00022737"/>
    </source>
</evidence>
<evidence type="ECO:0000259" key="9">
    <source>
        <dbReference type="Pfam" id="PF10119"/>
    </source>
</evidence>
<dbReference type="SUPFAM" id="SSF48452">
    <property type="entry name" value="TPR-like"/>
    <property type="match status" value="1"/>
</dbReference>
<evidence type="ECO:0000259" key="10">
    <source>
        <dbReference type="Pfam" id="PF13649"/>
    </source>
</evidence>
<dbReference type="Pfam" id="PF13181">
    <property type="entry name" value="TPR_8"/>
    <property type="match status" value="2"/>
</dbReference>
<organism evidence="12 13">
    <name type="scientific">Brenneria populi</name>
    <dbReference type="NCBI Taxonomy" id="1505588"/>
    <lineage>
        <taxon>Bacteria</taxon>
        <taxon>Pseudomonadati</taxon>
        <taxon>Pseudomonadota</taxon>
        <taxon>Gammaproteobacteria</taxon>
        <taxon>Enterobacterales</taxon>
        <taxon>Pectobacteriaceae</taxon>
        <taxon>Brenneria</taxon>
    </lineage>
</organism>
<keyword evidence="5" id="KW-0808">Transferase</keyword>
<evidence type="ECO:0000256" key="3">
    <source>
        <dbReference type="ARBA" id="ARBA00011970"/>
    </source>
</evidence>
<keyword evidence="7 8" id="KW-0802">TPR repeat</keyword>
<evidence type="ECO:0000256" key="1">
    <source>
        <dbReference type="ARBA" id="ARBA00004922"/>
    </source>
</evidence>
<dbReference type="SUPFAM" id="SSF53335">
    <property type="entry name" value="S-adenosyl-L-methionine-dependent methyltransferases"/>
    <property type="match status" value="1"/>
</dbReference>
<dbReference type="InterPro" id="IPR029489">
    <property type="entry name" value="OGT/SEC/SPY_C"/>
</dbReference>
<dbReference type="InterPro" id="IPR051939">
    <property type="entry name" value="Glycosyltr_41/O-GlcNAc_trsf"/>
</dbReference>
<dbReference type="Pfam" id="PF13649">
    <property type="entry name" value="Methyltransf_25"/>
    <property type="match status" value="1"/>
</dbReference>
<dbReference type="GO" id="GO:0032259">
    <property type="term" value="P:methylation"/>
    <property type="evidence" value="ECO:0007669"/>
    <property type="project" value="UniProtKB-KW"/>
</dbReference>
<dbReference type="GO" id="GO:0008168">
    <property type="term" value="F:methyltransferase activity"/>
    <property type="evidence" value="ECO:0007669"/>
    <property type="project" value="UniProtKB-KW"/>
</dbReference>
<dbReference type="EC" id="2.4.1.255" evidence="3"/>
<dbReference type="Pfam" id="PF13844">
    <property type="entry name" value="Glyco_transf_41"/>
    <property type="match status" value="2"/>
</dbReference>
<name>A0ABU6JX60_9GAMM</name>
<keyword evidence="12" id="KW-0489">Methyltransferase</keyword>